<dbReference type="CDD" id="cd16040">
    <property type="entry name" value="SPRY_PRY_SNTX"/>
    <property type="match status" value="1"/>
</dbReference>
<keyword evidence="3 6" id="KW-0863">Zinc-finger</keyword>
<dbReference type="CDD" id="cd19769">
    <property type="entry name" value="Bbox2_TRIM16-like"/>
    <property type="match status" value="1"/>
</dbReference>
<reference evidence="11" key="1">
    <citation type="journal article" date="2023" name="Front. Mar. Sci.">
        <title>A new Merluccius polli reference genome to investigate the effects of global change in West African waters.</title>
        <authorList>
            <person name="Mateo J.L."/>
            <person name="Blanco-Fernandez C."/>
            <person name="Garcia-Vazquez E."/>
            <person name="Machado-Schiaffino G."/>
        </authorList>
    </citation>
    <scope>NUCLEOTIDE SEQUENCE</scope>
    <source>
        <strain evidence="11">C29</strain>
        <tissue evidence="11">Fin</tissue>
    </source>
</reference>
<dbReference type="GO" id="GO:0045087">
    <property type="term" value="P:innate immune response"/>
    <property type="evidence" value="ECO:0007669"/>
    <property type="project" value="UniProtKB-KW"/>
</dbReference>
<evidence type="ECO:0000256" key="7">
    <source>
        <dbReference type="SAM" id="Coils"/>
    </source>
</evidence>
<dbReference type="Gene3D" id="2.60.120.920">
    <property type="match status" value="3"/>
</dbReference>
<evidence type="ECO:0000259" key="10">
    <source>
        <dbReference type="PROSITE" id="PS50188"/>
    </source>
</evidence>
<evidence type="ECO:0000256" key="3">
    <source>
        <dbReference type="ARBA" id="ARBA00022771"/>
    </source>
</evidence>
<dbReference type="InterPro" id="IPR013083">
    <property type="entry name" value="Znf_RING/FYVE/PHD"/>
</dbReference>
<evidence type="ECO:0000256" key="2">
    <source>
        <dbReference type="ARBA" id="ARBA00022723"/>
    </source>
</evidence>
<dbReference type="SMART" id="SM00449">
    <property type="entry name" value="SPRY"/>
    <property type="match status" value="1"/>
</dbReference>
<keyword evidence="4" id="KW-0862">Zinc</keyword>
<dbReference type="SMART" id="SM00589">
    <property type="entry name" value="PRY"/>
    <property type="match status" value="3"/>
</dbReference>
<dbReference type="Pfam" id="PF00622">
    <property type="entry name" value="SPRY"/>
    <property type="match status" value="1"/>
</dbReference>
<accession>A0AA47MWA0</accession>
<dbReference type="EMBL" id="JAOPHQ010002278">
    <property type="protein sequence ID" value="KAK0147883.1"/>
    <property type="molecule type" value="Genomic_DNA"/>
</dbReference>
<dbReference type="InterPro" id="IPR058030">
    <property type="entry name" value="TRIM8/14/16/25/29/45/65_CC"/>
</dbReference>
<dbReference type="PROSITE" id="PS00518">
    <property type="entry name" value="ZF_RING_1"/>
    <property type="match status" value="1"/>
</dbReference>
<dbReference type="InterPro" id="IPR003877">
    <property type="entry name" value="SPRY_dom"/>
</dbReference>
<dbReference type="Pfam" id="PF13445">
    <property type="entry name" value="zf-RING_UBOX"/>
    <property type="match status" value="1"/>
</dbReference>
<dbReference type="Proteomes" id="UP001174136">
    <property type="component" value="Unassembled WGS sequence"/>
</dbReference>
<dbReference type="Gene3D" id="3.30.160.60">
    <property type="entry name" value="Classic Zinc Finger"/>
    <property type="match status" value="1"/>
</dbReference>
<dbReference type="PANTHER" id="PTHR25465">
    <property type="entry name" value="B-BOX DOMAIN CONTAINING"/>
    <property type="match status" value="1"/>
</dbReference>
<proteinExistence type="predicted"/>
<dbReference type="InterPro" id="IPR001870">
    <property type="entry name" value="B30.2/SPRY"/>
</dbReference>
<dbReference type="PROSITE" id="PS50188">
    <property type="entry name" value="B302_SPRY"/>
    <property type="match status" value="1"/>
</dbReference>
<protein>
    <submittedName>
        <fullName evidence="11">Tripartite motif-containing protein 47</fullName>
    </submittedName>
</protein>
<feature type="domain" description="B box-type" evidence="9">
    <location>
        <begin position="162"/>
        <end position="201"/>
    </location>
</feature>
<dbReference type="SUPFAM" id="SSF57845">
    <property type="entry name" value="B-box zinc-binding domain"/>
    <property type="match status" value="1"/>
</dbReference>
<dbReference type="PROSITE" id="PS50089">
    <property type="entry name" value="ZF_RING_2"/>
    <property type="match status" value="1"/>
</dbReference>
<dbReference type="Pfam" id="PF00643">
    <property type="entry name" value="zf-B_box"/>
    <property type="match status" value="1"/>
</dbReference>
<dbReference type="AlphaFoldDB" id="A0AA47MWA0"/>
<dbReference type="InterPro" id="IPR003879">
    <property type="entry name" value="Butyrophylin_SPRY"/>
</dbReference>
<evidence type="ECO:0000313" key="11">
    <source>
        <dbReference type="EMBL" id="KAK0147883.1"/>
    </source>
</evidence>
<evidence type="ECO:0000313" key="12">
    <source>
        <dbReference type="Proteomes" id="UP001174136"/>
    </source>
</evidence>
<keyword evidence="1" id="KW-0399">Innate immunity</keyword>
<dbReference type="Pfam" id="PF25600">
    <property type="entry name" value="TRIM_CC"/>
    <property type="match status" value="1"/>
</dbReference>
<feature type="coiled-coil region" evidence="7">
    <location>
        <begin position="205"/>
        <end position="232"/>
    </location>
</feature>
<dbReference type="InterPro" id="IPR043136">
    <property type="entry name" value="B30.2/SPRY_sf"/>
</dbReference>
<keyword evidence="5" id="KW-0391">Immunity</keyword>
<evidence type="ECO:0000259" key="8">
    <source>
        <dbReference type="PROSITE" id="PS50089"/>
    </source>
</evidence>
<dbReference type="InterPro" id="IPR000315">
    <property type="entry name" value="Znf_B-box"/>
</dbReference>
<dbReference type="Gene3D" id="4.10.830.40">
    <property type="match status" value="1"/>
</dbReference>
<keyword evidence="12" id="KW-1185">Reference proteome</keyword>
<dbReference type="CDD" id="cd19802">
    <property type="entry name" value="Bbox1_TRIM8-like"/>
    <property type="match status" value="1"/>
</dbReference>
<sequence length="882" mass="101846">MMKQLEQVAHPVWGPAIDGMSSANTSCPEENFSCSICLDVFNRPVTTPCGHNFCRACITTFWDDKVQYKCPICNELFHTKPDLRVNTLLSEMVDQFRRSLRVKEQPCVAPGEVPCDFCTGTQLKAVKSCLVCYTSYCQTHLEPHQRIAHLRKHLLVEPMDRLEDRMCKKHDRLLELFCQTEQVCLCQICTTDHKTHPVVPLKEEYEVKTAQLRKIESEVQQMIHERKQKVKEIKHRVKLSKADADREIADGVKVLTALMSCIQKQRDDFNQTVQEKLKSTEKQAEGLIKELEQEIKDLTNRSLEVKELTHTEDHLLFLQTFRSLKNPPHTRDWTTVEVCPPSDDGTLRRTLDQLQETLNMEIKKVPDLRSTLKKYACGLTLDQNTVRRRLSLSEDRRKVMEVKEDQSYPDHPERFDSQSQVLCREGLTGRCYWEVERRGGVDIGVTYRGITRRGWGYDSRLGWNNKSWSLYDRYSVRYNTFRSLKNPPHTRDWTKVEVCPPSDDGTLRRTLDQPQETLNMEKVPDLRSTLLQHACGLTLDQNTDRRRLSLSEDHRKVMEVEEDQSYPDHPERFDSQSQVLCREGLTGRCYWEVERRGGVEIGVTYRGVTRRGWGYDSRLGWNNKSWSLYCYDDRYSVRYNTFKSLKNPPHTRDWTKVEVCPPSDDGTLRRTLDQPQETLNMEMVPDLRSTLLQYACGLTLDPNTASICLSLSEDHRKVTVVRKEQSYPDHPERFDHWPQVLCREGLTGRCYWEVERIGRVNIGVTYRQITRRGDGHDSLLGGNNKSWSLHCHDGGYSVRYNGSITVIRFPPPVSTRVGVYLDRPAGSLSFYRVSPGVGGSSDTLTHIHTFHTTFTQEDLLPGFGFLSGFLFGPGTSVSLCGL</sequence>
<feature type="domain" description="B30.2/SPRY" evidence="10">
    <location>
        <begin position="677"/>
        <end position="882"/>
    </location>
</feature>
<dbReference type="SUPFAM" id="SSF49899">
    <property type="entry name" value="Concanavalin A-like lectins/glucanases"/>
    <property type="match status" value="3"/>
</dbReference>
<evidence type="ECO:0000256" key="5">
    <source>
        <dbReference type="ARBA" id="ARBA00022859"/>
    </source>
</evidence>
<dbReference type="SMART" id="SM00336">
    <property type="entry name" value="BBOX"/>
    <property type="match status" value="1"/>
</dbReference>
<gene>
    <name evidence="11" type="primary">Trim47_2</name>
    <name evidence="11" type="ORF">N1851_012420</name>
</gene>
<dbReference type="Pfam" id="PF13765">
    <property type="entry name" value="PRY"/>
    <property type="match status" value="3"/>
</dbReference>
<dbReference type="InterPro" id="IPR017907">
    <property type="entry name" value="Znf_RING_CS"/>
</dbReference>
<dbReference type="InterPro" id="IPR001841">
    <property type="entry name" value="Znf_RING"/>
</dbReference>
<evidence type="ECO:0000256" key="6">
    <source>
        <dbReference type="PROSITE-ProRule" id="PRU00024"/>
    </source>
</evidence>
<dbReference type="PRINTS" id="PR01407">
    <property type="entry name" value="BUTYPHLNCDUF"/>
</dbReference>
<organism evidence="11 12">
    <name type="scientific">Merluccius polli</name>
    <name type="common">Benguela hake</name>
    <name type="synonym">Merluccius cadenati</name>
    <dbReference type="NCBI Taxonomy" id="89951"/>
    <lineage>
        <taxon>Eukaryota</taxon>
        <taxon>Metazoa</taxon>
        <taxon>Chordata</taxon>
        <taxon>Craniata</taxon>
        <taxon>Vertebrata</taxon>
        <taxon>Euteleostomi</taxon>
        <taxon>Actinopterygii</taxon>
        <taxon>Neopterygii</taxon>
        <taxon>Teleostei</taxon>
        <taxon>Neoteleostei</taxon>
        <taxon>Acanthomorphata</taxon>
        <taxon>Zeiogadaria</taxon>
        <taxon>Gadariae</taxon>
        <taxon>Gadiformes</taxon>
        <taxon>Gadoidei</taxon>
        <taxon>Merlucciidae</taxon>
        <taxon>Merluccius</taxon>
    </lineage>
</organism>
<dbReference type="GO" id="GO:0005737">
    <property type="term" value="C:cytoplasm"/>
    <property type="evidence" value="ECO:0007669"/>
    <property type="project" value="UniProtKB-ARBA"/>
</dbReference>
<dbReference type="InterPro" id="IPR006574">
    <property type="entry name" value="PRY"/>
</dbReference>
<feature type="domain" description="RING-type" evidence="8">
    <location>
        <begin position="34"/>
        <end position="74"/>
    </location>
</feature>
<keyword evidence="2" id="KW-0479">Metal-binding</keyword>
<dbReference type="Gene3D" id="3.30.40.10">
    <property type="entry name" value="Zinc/RING finger domain, C3HC4 (zinc finger)"/>
    <property type="match status" value="1"/>
</dbReference>
<dbReference type="InterPro" id="IPR051051">
    <property type="entry name" value="E3_ubiq-ligase_TRIM/RNF"/>
</dbReference>
<evidence type="ECO:0000259" key="9">
    <source>
        <dbReference type="PROSITE" id="PS50119"/>
    </source>
</evidence>
<feature type="coiled-coil region" evidence="7">
    <location>
        <begin position="270"/>
        <end position="308"/>
    </location>
</feature>
<name>A0AA47MWA0_MERPO</name>
<comment type="caution">
    <text evidence="11">The sequence shown here is derived from an EMBL/GenBank/DDBJ whole genome shotgun (WGS) entry which is preliminary data.</text>
</comment>
<dbReference type="InterPro" id="IPR027370">
    <property type="entry name" value="Znf-RING_euk"/>
</dbReference>
<dbReference type="SUPFAM" id="SSF57850">
    <property type="entry name" value="RING/U-box"/>
    <property type="match status" value="1"/>
</dbReference>
<dbReference type="SMART" id="SM00184">
    <property type="entry name" value="RING"/>
    <property type="match status" value="1"/>
</dbReference>
<dbReference type="PANTHER" id="PTHR25465:SF32">
    <property type="entry name" value="BLOODTHIRSTY-RELATED GENE FAMILY, MEMBER 16 ISOFORM X1-RELATED"/>
    <property type="match status" value="1"/>
</dbReference>
<dbReference type="PROSITE" id="PS50119">
    <property type="entry name" value="ZF_BBOX"/>
    <property type="match status" value="1"/>
</dbReference>
<dbReference type="GO" id="GO:0008270">
    <property type="term" value="F:zinc ion binding"/>
    <property type="evidence" value="ECO:0007669"/>
    <property type="project" value="UniProtKB-KW"/>
</dbReference>
<evidence type="ECO:0000256" key="1">
    <source>
        <dbReference type="ARBA" id="ARBA00022588"/>
    </source>
</evidence>
<evidence type="ECO:0000256" key="4">
    <source>
        <dbReference type="ARBA" id="ARBA00022833"/>
    </source>
</evidence>
<keyword evidence="7" id="KW-0175">Coiled coil</keyword>
<dbReference type="InterPro" id="IPR013320">
    <property type="entry name" value="ConA-like_dom_sf"/>
</dbReference>